<dbReference type="AlphaFoldDB" id="A0A1G8ZST9"/>
<gene>
    <name evidence="1" type="ORF">SAMN05216243_2170</name>
</gene>
<evidence type="ECO:0000313" key="2">
    <source>
        <dbReference type="Proteomes" id="UP000198694"/>
    </source>
</evidence>
<dbReference type="RefSeq" id="WP_093213935.1">
    <property type="nucleotide sequence ID" value="NZ_FNFL01000003.1"/>
</dbReference>
<reference evidence="1 2" key="1">
    <citation type="submission" date="2016-10" db="EMBL/GenBank/DDBJ databases">
        <authorList>
            <person name="de Groot N.N."/>
        </authorList>
    </citation>
    <scope>NUCLEOTIDE SEQUENCE [LARGE SCALE GENOMIC DNA]</scope>
    <source>
        <strain evidence="1 2">CGMCC 1.6502</strain>
    </source>
</reference>
<protein>
    <recommendedName>
        <fullName evidence="3">DUF3231 family protein</fullName>
    </recommendedName>
</protein>
<dbReference type="EMBL" id="FNFL01000003">
    <property type="protein sequence ID" value="SDK17425.1"/>
    <property type="molecule type" value="Genomic_DNA"/>
</dbReference>
<evidence type="ECO:0008006" key="3">
    <source>
        <dbReference type="Google" id="ProtNLM"/>
    </source>
</evidence>
<evidence type="ECO:0000313" key="1">
    <source>
        <dbReference type="EMBL" id="SDK17425.1"/>
    </source>
</evidence>
<dbReference type="Pfam" id="PF11553">
    <property type="entry name" value="DUF3231"/>
    <property type="match status" value="1"/>
</dbReference>
<proteinExistence type="predicted"/>
<dbReference type="Gene3D" id="1.20.1260.10">
    <property type="match status" value="1"/>
</dbReference>
<accession>A0A1G8ZST9</accession>
<dbReference type="STRING" id="407036.SAMN05216243_2170"/>
<dbReference type="InterPro" id="IPR012347">
    <property type="entry name" value="Ferritin-like"/>
</dbReference>
<dbReference type="Proteomes" id="UP000198694">
    <property type="component" value="Unassembled WGS sequence"/>
</dbReference>
<name>A0A1G8ZST9_9BACI</name>
<keyword evidence="2" id="KW-1185">Reference proteome</keyword>
<dbReference type="InterPro" id="IPR021617">
    <property type="entry name" value="DUF3231"/>
</dbReference>
<organism evidence="1 2">
    <name type="scientific">Sediminibacillus albus</name>
    <dbReference type="NCBI Taxonomy" id="407036"/>
    <lineage>
        <taxon>Bacteria</taxon>
        <taxon>Bacillati</taxon>
        <taxon>Bacillota</taxon>
        <taxon>Bacilli</taxon>
        <taxon>Bacillales</taxon>
        <taxon>Bacillaceae</taxon>
        <taxon>Sediminibacillus</taxon>
    </lineage>
</organism>
<dbReference type="OrthoDB" id="1934429at2"/>
<sequence>MGILSGNPKNQPMHYGEVFAIWSSLTGSKGLIAGYQTMANHTGDRELKKLIEDMVRAMKQENEDIEELLKNNGIALPPSPPERAKAALEQIPSGARFNDPEISASIARDIGQGLVACSQIIGQCIREDIAMMYGQIHMSKAQFGARLLRLNKEKGWLVPPPLHNQNFE</sequence>